<keyword evidence="1" id="KW-1133">Transmembrane helix</keyword>
<dbReference type="Proteomes" id="UP000248090">
    <property type="component" value="Unassembled WGS sequence"/>
</dbReference>
<dbReference type="Pfam" id="PF10741">
    <property type="entry name" value="T2SSM_b"/>
    <property type="match status" value="1"/>
</dbReference>
<comment type="caution">
    <text evidence="2">The sequence shown here is derived from an EMBL/GenBank/DDBJ whole genome shotgun (WGS) entry which is preliminary data.</text>
</comment>
<keyword evidence="1" id="KW-0812">Transmembrane</keyword>
<gene>
    <name evidence="2" type="ORF">WH50_24055</name>
</gene>
<name>A0ABX5LRN8_9GAMM</name>
<evidence type="ECO:0000313" key="3">
    <source>
        <dbReference type="Proteomes" id="UP000248090"/>
    </source>
</evidence>
<keyword evidence="3" id="KW-1185">Reference proteome</keyword>
<sequence length="212" mass="23101">MKRLLKATLTTSLTAAQQRLAMAVLILLVLLLAAVTALYQSVWAPVQDMHEQMDSLRQRQQRYQQILAGKEQLQAAVEAAAANSQLNDTLLPGDDPGSVQADLMSRLSLSVNQVSTLGPGCRLLETLPVSQPQKQDSPYVQVMINVTLECAMEPLTAVLHELEHSHPLLFIEQLSLYRRPDTPFDGGSGLLTVRMTVSGYMRPALPLSGASG</sequence>
<dbReference type="InterPro" id="IPR034756">
    <property type="entry name" value="T2SSM_b"/>
</dbReference>
<feature type="transmembrane region" description="Helical" evidence="1">
    <location>
        <begin position="20"/>
        <end position="39"/>
    </location>
</feature>
<protein>
    <recommendedName>
        <fullName evidence="4">General secretion pathway protein GspM</fullName>
    </recommendedName>
</protein>
<keyword evidence="1" id="KW-0472">Membrane</keyword>
<reference evidence="2 3" key="1">
    <citation type="submission" date="2015-03" db="EMBL/GenBank/DDBJ databases">
        <authorList>
            <person name="Krishnan R."/>
            <person name="Midha S."/>
            <person name="Patil P.B."/>
            <person name="Rameshkumar N."/>
        </authorList>
    </citation>
    <scope>NUCLEOTIDE SEQUENCE [LARGE SCALE GENOMIC DNA]</scope>
    <source>
        <strain evidence="2 3">L1E11</strain>
    </source>
</reference>
<proteinExistence type="predicted"/>
<evidence type="ECO:0000313" key="2">
    <source>
        <dbReference type="EMBL" id="PXF28844.1"/>
    </source>
</evidence>
<evidence type="ECO:0000256" key="1">
    <source>
        <dbReference type="SAM" id="Phobius"/>
    </source>
</evidence>
<organism evidence="2 3">
    <name type="scientific">Pokkaliibacter plantistimulans</name>
    <dbReference type="NCBI Taxonomy" id="1635171"/>
    <lineage>
        <taxon>Bacteria</taxon>
        <taxon>Pseudomonadati</taxon>
        <taxon>Pseudomonadota</taxon>
        <taxon>Gammaproteobacteria</taxon>
        <taxon>Oceanospirillales</taxon>
        <taxon>Balneatrichaceae</taxon>
        <taxon>Pokkaliibacter</taxon>
    </lineage>
</organism>
<dbReference type="NCBIfam" id="NF040576">
    <property type="entry name" value="T2SS_GspM_XpsM"/>
    <property type="match status" value="1"/>
</dbReference>
<evidence type="ECO:0008006" key="4">
    <source>
        <dbReference type="Google" id="ProtNLM"/>
    </source>
</evidence>
<accession>A0ABX5LRN8</accession>
<dbReference type="RefSeq" id="WP_110189895.1">
    <property type="nucleotide sequence ID" value="NZ_CP177354.1"/>
</dbReference>
<dbReference type="EMBL" id="LAPT01000142">
    <property type="protein sequence ID" value="PXF28844.1"/>
    <property type="molecule type" value="Genomic_DNA"/>
</dbReference>